<reference evidence="1 2" key="1">
    <citation type="submission" date="2018-06" db="EMBL/GenBank/DDBJ databases">
        <title>Fusarium incarnatum-equiseti species complex species 28.</title>
        <authorList>
            <person name="Gardiner D.M."/>
        </authorList>
    </citation>
    <scope>NUCLEOTIDE SEQUENCE [LARGE SCALE GENOMIC DNA]</scope>
    <source>
        <strain evidence="1 2">FIESC_28</strain>
    </source>
</reference>
<dbReference type="AlphaFoldDB" id="A0A366QRG4"/>
<dbReference type="GeneID" id="42000041"/>
<proteinExistence type="predicted"/>
<accession>A0A366QRG4</accession>
<evidence type="ECO:0000313" key="1">
    <source>
        <dbReference type="EMBL" id="RBR07504.1"/>
    </source>
</evidence>
<dbReference type="RefSeq" id="XP_031011204.1">
    <property type="nucleotide sequence ID" value="XM_031164745.1"/>
</dbReference>
<dbReference type="OrthoDB" id="5137215at2759"/>
<dbReference type="EMBL" id="QKXC01000314">
    <property type="protein sequence ID" value="RBR07504.1"/>
    <property type="molecule type" value="Genomic_DNA"/>
</dbReference>
<protein>
    <submittedName>
        <fullName evidence="1">Uncharacterized protein</fullName>
    </submittedName>
</protein>
<organism evidence="1 2">
    <name type="scientific">Fusarium coffeatum</name>
    <dbReference type="NCBI Taxonomy" id="231269"/>
    <lineage>
        <taxon>Eukaryota</taxon>
        <taxon>Fungi</taxon>
        <taxon>Dikarya</taxon>
        <taxon>Ascomycota</taxon>
        <taxon>Pezizomycotina</taxon>
        <taxon>Sordariomycetes</taxon>
        <taxon>Hypocreomycetidae</taxon>
        <taxon>Hypocreales</taxon>
        <taxon>Nectriaceae</taxon>
        <taxon>Fusarium</taxon>
        <taxon>Fusarium incarnatum-equiseti species complex</taxon>
    </lineage>
</organism>
<sequence length="129" mass="14006">MTTTATPIQLDSKTPVTTVNAPNDCAIHGLSQTPHLDNLLQSRPRAELQGLADAVETLKHGDQCAKCAVQAAVSIIAGFVQEVYTAKKSGKLSKEDKKALKSEVKDIMRGMKGEIRAQKEDFKSELKSR</sequence>
<dbReference type="Proteomes" id="UP000253153">
    <property type="component" value="Unassembled WGS sequence"/>
</dbReference>
<comment type="caution">
    <text evidence="1">The sequence shown here is derived from an EMBL/GenBank/DDBJ whole genome shotgun (WGS) entry which is preliminary data.</text>
</comment>
<name>A0A366QRG4_9HYPO</name>
<gene>
    <name evidence="1" type="ORF">FIESC28_10614</name>
</gene>
<keyword evidence="2" id="KW-1185">Reference proteome</keyword>
<evidence type="ECO:0000313" key="2">
    <source>
        <dbReference type="Proteomes" id="UP000253153"/>
    </source>
</evidence>